<feature type="compositionally biased region" description="Low complexity" evidence="15">
    <location>
        <begin position="304"/>
        <end position="314"/>
    </location>
</feature>
<keyword evidence="6" id="KW-0805">Transcription regulation</keyword>
<dbReference type="PANTHER" id="PTHR46179">
    <property type="entry name" value="ZINC FINGER PROTEIN"/>
    <property type="match status" value="1"/>
</dbReference>
<feature type="domain" description="C2H2-type" evidence="16">
    <location>
        <begin position="100"/>
        <end position="129"/>
    </location>
</feature>
<dbReference type="GO" id="GO:0008270">
    <property type="term" value="F:zinc ion binding"/>
    <property type="evidence" value="ECO:0007669"/>
    <property type="project" value="UniProtKB-KW"/>
</dbReference>
<evidence type="ECO:0000256" key="14">
    <source>
        <dbReference type="PROSITE-ProRule" id="PRU00042"/>
    </source>
</evidence>
<dbReference type="GO" id="GO:0001002">
    <property type="term" value="F:RNA polymerase III type 1 promoter sequence-specific DNA binding"/>
    <property type="evidence" value="ECO:0007669"/>
    <property type="project" value="EnsemblFungi"/>
</dbReference>
<feature type="region of interest" description="Disordered" evidence="15">
    <location>
        <begin position="433"/>
        <end position="461"/>
    </location>
</feature>
<feature type="domain" description="C2H2-type" evidence="16">
    <location>
        <begin position="390"/>
        <end position="419"/>
    </location>
</feature>
<evidence type="ECO:0000256" key="3">
    <source>
        <dbReference type="ARBA" id="ARBA00022737"/>
    </source>
</evidence>
<dbReference type="PROSITE" id="PS00028">
    <property type="entry name" value="ZINC_FINGER_C2H2_1"/>
    <property type="match status" value="7"/>
</dbReference>
<dbReference type="SUPFAM" id="SSF57667">
    <property type="entry name" value="beta-beta-alpha zinc fingers"/>
    <property type="match status" value="4"/>
</dbReference>
<evidence type="ECO:0000256" key="6">
    <source>
        <dbReference type="ARBA" id="ARBA00023015"/>
    </source>
</evidence>
<comment type="similarity">
    <text evidence="11">Belongs to the pacC/RIM101 family.</text>
</comment>
<keyword evidence="5" id="KW-0862">Zinc</keyword>
<keyword evidence="7" id="KW-0175">Coiled coil</keyword>
<dbReference type="InterPro" id="IPR013087">
    <property type="entry name" value="Znf_C2H2_type"/>
</dbReference>
<gene>
    <name evidence="17" type="ORF">FOB60_000953</name>
</gene>
<dbReference type="InterPro" id="IPR051061">
    <property type="entry name" value="Zinc_finger_trans_reg"/>
</dbReference>
<evidence type="ECO:0000256" key="10">
    <source>
        <dbReference type="ARBA" id="ARBA00023242"/>
    </source>
</evidence>
<dbReference type="EMBL" id="JABWAB010000001">
    <property type="protein sequence ID" value="KAF6059371.1"/>
    <property type="molecule type" value="Genomic_DNA"/>
</dbReference>
<dbReference type="Gene3D" id="3.30.160.60">
    <property type="entry name" value="Classic Zinc Finger"/>
    <property type="match status" value="5"/>
</dbReference>
<dbReference type="FunFam" id="3.30.160.60:FF:002391">
    <property type="entry name" value="Transcription factor IIIA"/>
    <property type="match status" value="1"/>
</dbReference>
<evidence type="ECO:0000259" key="16">
    <source>
        <dbReference type="PROSITE" id="PS50157"/>
    </source>
</evidence>
<evidence type="ECO:0000256" key="12">
    <source>
        <dbReference type="ARBA" id="ARBA00039490"/>
    </source>
</evidence>
<dbReference type="FunFam" id="3.30.160.60:FF:000100">
    <property type="entry name" value="Zinc finger 45-like"/>
    <property type="match status" value="1"/>
</dbReference>
<dbReference type="PANTHER" id="PTHR46179:SF13">
    <property type="entry name" value="C2H2-TYPE DOMAIN-CONTAINING PROTEIN"/>
    <property type="match status" value="1"/>
</dbReference>
<dbReference type="GO" id="GO:0001010">
    <property type="term" value="F:RNA polymerase II sequence-specific DNA-binding transcription factor recruiting activity"/>
    <property type="evidence" value="ECO:0007669"/>
    <property type="project" value="EnsemblFungi"/>
</dbReference>
<dbReference type="Proteomes" id="UP000590412">
    <property type="component" value="Unassembled WGS sequence"/>
</dbReference>
<reference evidence="17" key="1">
    <citation type="submission" date="2020-03" db="EMBL/GenBank/DDBJ databases">
        <title>FDA dAtabase for Regulatory Grade micrObial Sequences (FDA-ARGOS): Supporting development and validation of Infectious Disease Dx tests.</title>
        <authorList>
            <person name="Campos J."/>
            <person name="Goldberg B."/>
            <person name="Tallon L."/>
            <person name="Sadzewicz L."/>
            <person name="Vavikolanu K."/>
            <person name="Mehta A."/>
            <person name="Aluvathingal J."/>
            <person name="Nadendla S."/>
            <person name="Nandy P."/>
            <person name="Geyer C."/>
            <person name="Yan Y."/>
            <person name="Sichtig H."/>
        </authorList>
    </citation>
    <scope>NUCLEOTIDE SEQUENCE [LARGE SCALE GENOMIC DNA]</scope>
    <source>
        <strain evidence="17">FDAARGOS_652</strain>
    </source>
</reference>
<proteinExistence type="inferred from homology"/>
<dbReference type="AlphaFoldDB" id="A0A8X7TE20"/>
<evidence type="ECO:0000256" key="8">
    <source>
        <dbReference type="ARBA" id="ARBA00023125"/>
    </source>
</evidence>
<evidence type="ECO:0000256" key="7">
    <source>
        <dbReference type="ARBA" id="ARBA00023054"/>
    </source>
</evidence>
<keyword evidence="3" id="KW-0677">Repeat</keyword>
<organism evidence="17 18">
    <name type="scientific">Candida parapsilosis</name>
    <name type="common">Yeast</name>
    <dbReference type="NCBI Taxonomy" id="5480"/>
    <lineage>
        <taxon>Eukaryota</taxon>
        <taxon>Fungi</taxon>
        <taxon>Dikarya</taxon>
        <taxon>Ascomycota</taxon>
        <taxon>Saccharomycotina</taxon>
        <taxon>Pichiomycetes</taxon>
        <taxon>Debaryomycetaceae</taxon>
        <taxon>Candida/Lodderomyces clade</taxon>
        <taxon>Candida</taxon>
    </lineage>
</organism>
<keyword evidence="2" id="KW-0479">Metal-binding</keyword>
<sequence length="479" mass="55396">MKNRKKRFVYDALCFIFQSILLRQQSLRYTRNPQHDNRALNFLINQKKYTMSEDDTRSNASSTSSRPKRYHCTFENCDKAYTRPSLLDQHIRSHTGDRPFPCTYPDCDKSFLRKSHLDTHLISHSRDKPFHCSVCGKGVNTAQHLKRHEITHTKSFKCNFEGCNESFYKHQSLRHHILSVHEKILTCTICNKTFARPSKLAQHKLKHHGESPAYQCDHPGCFVNCKTWSALQFHVKQQHPKLKCSICGKGCVGKRGLKSHMLSHDDAIKIWQCTYCDIGKFNKKVGLITHYNEYHDGNIPDELQTSTEETSSHTQSDHDKLEISSLKRLNSTTLPSPGSEEEDVKSLFKTNAKSETAEAQKSTTLSTANDTASNTSQLIEVILKDCSFKIKCPRAKCDRFFAREYDLKRHLKWHEDNLKRIESFLDNLQQEQQLQPMQKKRKLDPLHDETNHDDYDNEDADFDAALDEELSSFVGLGNE</sequence>
<evidence type="ECO:0000256" key="1">
    <source>
        <dbReference type="ARBA" id="ARBA00004123"/>
    </source>
</evidence>
<evidence type="ECO:0000313" key="17">
    <source>
        <dbReference type="EMBL" id="KAF6059371.1"/>
    </source>
</evidence>
<evidence type="ECO:0000256" key="4">
    <source>
        <dbReference type="ARBA" id="ARBA00022771"/>
    </source>
</evidence>
<feature type="domain" description="C2H2-type" evidence="16">
    <location>
        <begin position="156"/>
        <end position="181"/>
    </location>
</feature>
<evidence type="ECO:0000256" key="13">
    <source>
        <dbReference type="ARBA" id="ARBA00040434"/>
    </source>
</evidence>
<comment type="subcellular location">
    <subcellularLocation>
        <location evidence="1">Nucleus</location>
    </subcellularLocation>
</comment>
<feature type="domain" description="C2H2-type" evidence="16">
    <location>
        <begin position="70"/>
        <end position="99"/>
    </location>
</feature>
<feature type="region of interest" description="Disordered" evidence="15">
    <location>
        <begin position="299"/>
        <end position="320"/>
    </location>
</feature>
<keyword evidence="4 14" id="KW-0863">Zinc-finger</keyword>
<dbReference type="GO" id="GO:0006357">
    <property type="term" value="P:regulation of transcription by RNA polymerase II"/>
    <property type="evidence" value="ECO:0007669"/>
    <property type="project" value="TreeGrafter"/>
</dbReference>
<dbReference type="InterPro" id="IPR036236">
    <property type="entry name" value="Znf_C2H2_sf"/>
</dbReference>
<comment type="caution">
    <text evidence="17">The sequence shown here is derived from an EMBL/GenBank/DDBJ whole genome shotgun (WGS) entry which is preliminary data.</text>
</comment>
<keyword evidence="9" id="KW-0804">Transcription</keyword>
<feature type="domain" description="C2H2-type" evidence="16">
    <location>
        <begin position="130"/>
        <end position="157"/>
    </location>
</feature>
<dbReference type="GO" id="GO:0005634">
    <property type="term" value="C:nucleus"/>
    <property type="evidence" value="ECO:0007669"/>
    <property type="project" value="UniProtKB-SubCell"/>
</dbReference>
<feature type="domain" description="C2H2-type" evidence="16">
    <location>
        <begin position="185"/>
        <end position="212"/>
    </location>
</feature>
<evidence type="ECO:0000256" key="15">
    <source>
        <dbReference type="SAM" id="MobiDB-lite"/>
    </source>
</evidence>
<keyword evidence="10" id="KW-0539">Nucleus</keyword>
<evidence type="ECO:0000256" key="9">
    <source>
        <dbReference type="ARBA" id="ARBA00023163"/>
    </source>
</evidence>
<dbReference type="Pfam" id="PF00096">
    <property type="entry name" value="zf-C2H2"/>
    <property type="match status" value="5"/>
</dbReference>
<evidence type="ECO:0000256" key="2">
    <source>
        <dbReference type="ARBA" id="ARBA00022723"/>
    </source>
</evidence>
<accession>A0A8X7TE20</accession>
<dbReference type="SMART" id="SM00355">
    <property type="entry name" value="ZnF_C2H2"/>
    <property type="match status" value="9"/>
</dbReference>
<protein>
    <recommendedName>
        <fullName evidence="13">Transcription factor IIIA</fullName>
    </recommendedName>
    <alternativeName>
        <fullName evidence="12">pH-response transcription factor pacC/RIM101</fullName>
    </alternativeName>
</protein>
<evidence type="ECO:0000256" key="11">
    <source>
        <dbReference type="ARBA" id="ARBA00038089"/>
    </source>
</evidence>
<evidence type="ECO:0000313" key="18">
    <source>
        <dbReference type="Proteomes" id="UP000590412"/>
    </source>
</evidence>
<evidence type="ECO:0000256" key="5">
    <source>
        <dbReference type="ARBA" id="ARBA00022833"/>
    </source>
</evidence>
<name>A0A8X7TE20_CANPA</name>
<keyword evidence="8" id="KW-0238">DNA-binding</keyword>
<dbReference type="GO" id="GO:0042791">
    <property type="term" value="P:5S class rRNA transcription by RNA polymerase III"/>
    <property type="evidence" value="ECO:0007669"/>
    <property type="project" value="EnsemblFungi"/>
</dbReference>
<dbReference type="PROSITE" id="PS50157">
    <property type="entry name" value="ZINC_FINGER_C2H2_2"/>
    <property type="match status" value="6"/>
</dbReference>
<feature type="compositionally biased region" description="Basic and acidic residues" evidence="15">
    <location>
        <begin position="443"/>
        <end position="454"/>
    </location>
</feature>